<name>A0A0D3R131_9RHAB</name>
<keyword evidence="4" id="KW-0946">Virion</keyword>
<evidence type="ECO:0000256" key="5">
    <source>
        <dbReference type="ARBA" id="ARBA00022879"/>
    </source>
</evidence>
<dbReference type="SUPFAM" id="SSF161008">
    <property type="entry name" value="Viral glycoprotein ectodomain-like"/>
    <property type="match status" value="1"/>
</dbReference>
<evidence type="ECO:0000313" key="13">
    <source>
        <dbReference type="Proteomes" id="UP000203867"/>
    </source>
</evidence>
<dbReference type="Pfam" id="PF00974">
    <property type="entry name" value="Rhabdo_glycop_FD"/>
    <property type="match status" value="1"/>
</dbReference>
<dbReference type="InterPro" id="IPR055447">
    <property type="entry name" value="Rhabdo_glycop_CD"/>
</dbReference>
<dbReference type="Proteomes" id="UP000203867">
    <property type="component" value="Segment"/>
</dbReference>
<dbReference type="GO" id="GO:0055036">
    <property type="term" value="C:virion membrane"/>
    <property type="evidence" value="ECO:0007669"/>
    <property type="project" value="UniProtKB-SubCell"/>
</dbReference>
<dbReference type="Gene3D" id="2.30.29.130">
    <property type="match status" value="1"/>
</dbReference>
<keyword evidence="7 9" id="KW-0472">Membrane</keyword>
<dbReference type="KEGG" id="vg:32707910"/>
<dbReference type="GeneID" id="32707910"/>
<evidence type="ECO:0000256" key="1">
    <source>
        <dbReference type="ARBA" id="ARBA00004563"/>
    </source>
</evidence>
<keyword evidence="6 9" id="KW-1133">Transmembrane helix</keyword>
<evidence type="ECO:0000313" key="12">
    <source>
        <dbReference type="EMBL" id="AJR28348.1"/>
    </source>
</evidence>
<keyword evidence="3" id="KW-0732">Signal</keyword>
<feature type="transmembrane region" description="Helical" evidence="9">
    <location>
        <begin position="516"/>
        <end position="536"/>
    </location>
</feature>
<evidence type="ECO:0000256" key="7">
    <source>
        <dbReference type="ARBA" id="ARBA00023136"/>
    </source>
</evidence>
<dbReference type="InterPro" id="IPR001903">
    <property type="entry name" value="Rhabdo_glycop_FD"/>
</dbReference>
<feature type="domain" description="Spike glycoprotein G central" evidence="11">
    <location>
        <begin position="308"/>
        <end position="430"/>
    </location>
</feature>
<reference evidence="12 13" key="1">
    <citation type="journal article" date="2015" name="PLoS Pathog.">
        <title>Evolution of genome size and complexity in the rhabdoviridae.</title>
        <authorList>
            <person name="Walker P.J."/>
            <person name="Firth C."/>
            <person name="Widen S.G."/>
            <person name="Blasdell K.R."/>
            <person name="Guzman H."/>
            <person name="Wood T.G."/>
            <person name="Paradkar P.N."/>
            <person name="Holmes E.C."/>
            <person name="Tesh R.B."/>
            <person name="Vasilakis N."/>
        </authorList>
    </citation>
    <scope>NUCLEOTIDE SEQUENCE [LARGE SCALE GENOMIC DNA]</scope>
    <source>
        <strain evidence="12 13">M03790</strain>
    </source>
</reference>
<proteinExistence type="predicted"/>
<dbReference type="GO" id="GO:0019031">
    <property type="term" value="C:viral envelope"/>
    <property type="evidence" value="ECO:0007669"/>
    <property type="project" value="UniProtKB-KW"/>
</dbReference>
<evidence type="ECO:0000256" key="9">
    <source>
        <dbReference type="SAM" id="Phobius"/>
    </source>
</evidence>
<sequence>MLITVLLVIIVSSQAQIHYSGTPKPGKGYVKEDSPKLKYNDVELYHQPPLVLPLENDREWRAANLSALFCPSEAPVGPNEHIHIESWIVTRPRQQIKDPVKGYLCHKSRWITKCEYTWYLSKTISRKIEPLPPSKQECEEARRKFEQGSLTHLSFPPAGCYWASTNEESNTDIEISEHPATYDPYKDKLVDPVFVGGECDSKLCDTIHDSTIWIESDRNPRPEQCNMNEEEQLDVVQGIRAVGGTKKNSQHAIWVIGNNYPYLDARGLCKKTYCGKVGALLGNGLWFHVLHVVNGTGGDTVWSTARACSKEEEIGILGEEYEIESLQATMEDIMWDLDCFRTLETIEHHKRVSYFDLFKLARLTPGQGPAYRLIKDHLFMKDVEYVKLRPNKKPTKDCLGLWTDSRHQNQCVKYKDWQKLSNGKEHSMNGIMAFNGLVDLPHDRFHKRNWDKDFILKMDLQTVHHPVLKDFSSKIHDSLQDGLIKNHAANAGDLIGNWVEVASSKFGSFFKEAEKIILSVIIIIIIILIIGMCIKIRKRQNIQYIKQNSDSNPKLEQAELQIF</sequence>
<evidence type="ECO:0000259" key="10">
    <source>
        <dbReference type="Pfam" id="PF00974"/>
    </source>
</evidence>
<evidence type="ECO:0000256" key="6">
    <source>
        <dbReference type="ARBA" id="ARBA00022989"/>
    </source>
</evidence>
<dbReference type="Pfam" id="PF24833">
    <property type="entry name" value="Rhabdo_glycop_CD"/>
    <property type="match status" value="1"/>
</dbReference>
<evidence type="ECO:0000256" key="2">
    <source>
        <dbReference type="ARBA" id="ARBA00022692"/>
    </source>
</evidence>
<protein>
    <submittedName>
        <fullName evidence="12">Glycoprotein</fullName>
    </submittedName>
</protein>
<dbReference type="RefSeq" id="YP_009361993.1">
    <property type="nucleotide sequence ID" value="NC_034451.1"/>
</dbReference>
<dbReference type="OrthoDB" id="21147at10239"/>
<evidence type="ECO:0000256" key="4">
    <source>
        <dbReference type="ARBA" id="ARBA00022844"/>
    </source>
</evidence>
<keyword evidence="13" id="KW-1185">Reference proteome</keyword>
<keyword evidence="2 9" id="KW-0812">Transmembrane</keyword>
<evidence type="ECO:0000256" key="8">
    <source>
        <dbReference type="ARBA" id="ARBA00023180"/>
    </source>
</evidence>
<dbReference type="EMBL" id="KM204992">
    <property type="protein sequence ID" value="AJR28348.1"/>
    <property type="molecule type" value="Viral_cRNA"/>
</dbReference>
<evidence type="ECO:0000256" key="3">
    <source>
        <dbReference type="ARBA" id="ARBA00022729"/>
    </source>
</evidence>
<keyword evidence="5" id="KW-0261">Viral envelope protein</keyword>
<keyword evidence="8" id="KW-0325">Glycoprotein</keyword>
<evidence type="ECO:0000259" key="11">
    <source>
        <dbReference type="Pfam" id="PF24833"/>
    </source>
</evidence>
<accession>A0A0D3R131</accession>
<feature type="domain" description="Spike glycoprotein fusion" evidence="10">
    <location>
        <begin position="100"/>
        <end position="199"/>
    </location>
</feature>
<organism evidence="12 13">
    <name type="scientific">Kern Canyon virus</name>
    <dbReference type="NCBI Taxonomy" id="380433"/>
    <lineage>
        <taxon>Viruses</taxon>
        <taxon>Riboviria</taxon>
        <taxon>Orthornavirae</taxon>
        <taxon>Negarnaviricota</taxon>
        <taxon>Haploviricotina</taxon>
        <taxon>Monjiviricetes</taxon>
        <taxon>Mononegavirales</taxon>
        <taxon>Rhabdoviridae</taxon>
        <taxon>Alpharhabdovirinae</taxon>
        <taxon>Ledantevirus</taxon>
        <taxon>Ledantevirus kern</taxon>
    </lineage>
</organism>
<comment type="subcellular location">
    <subcellularLocation>
        <location evidence="1">Virion membrane</location>
        <topology evidence="1">Single-pass type I membrane protein</topology>
    </subcellularLocation>
</comment>